<protein>
    <submittedName>
        <fullName evidence="2">DegV family protein</fullName>
    </submittedName>
</protein>
<dbReference type="RefSeq" id="WP_013613865.1">
    <property type="nucleotide sequence ID" value="NC_015161.1"/>
</dbReference>
<reference evidence="2 3" key="2">
    <citation type="journal article" date="2012" name="Stand. Genomic Sci.">
        <title>Complete genome sequence of the orange-red pigmented, radioresistant Deinococcus proteolyticus type strain (MRP(T)).</title>
        <authorList>
            <person name="Copeland A."/>
            <person name="Zeytun A."/>
            <person name="Yassawong M."/>
            <person name="Nolan M."/>
            <person name="Lucas S."/>
            <person name="Hammon N."/>
            <person name="Deshpande S."/>
            <person name="Cheng J.F."/>
            <person name="Han C."/>
            <person name="Tapia R."/>
            <person name="Goodwin L.A."/>
            <person name="Pitluck S."/>
            <person name="Mavromatis K."/>
            <person name="Liolios K."/>
            <person name="Pagani I."/>
            <person name="Ivanova N."/>
            <person name="Mikhailova N."/>
            <person name="Pati A."/>
            <person name="Chen A."/>
            <person name="Palaniappan K."/>
            <person name="Land M."/>
            <person name="Hauser L."/>
            <person name="Jeffries C.D."/>
            <person name="Brambilla E.M."/>
            <person name="Rohde M."/>
            <person name="Sikorski J."/>
            <person name="Pukall R."/>
            <person name="Goker M."/>
            <person name="Detter J.C."/>
            <person name="Woyke T."/>
            <person name="Bristow J."/>
            <person name="Eisen J.A."/>
            <person name="Markowitz V."/>
            <person name="Hugenholtz P."/>
            <person name="Kyrpides N.C."/>
            <person name="Klenk H.P."/>
            <person name="Lapidus A."/>
        </authorList>
    </citation>
    <scope>NUCLEOTIDE SEQUENCE [LARGE SCALE GENOMIC DNA]</scope>
    <source>
        <strain evidence="3">ATCC 35074 / DSM 20540 / JCM 6276 / NBRC 101906 / NCIMB 13154 / VKM Ac-1939 / CCM 2703 / MRP</strain>
    </source>
</reference>
<accession>F0RNF4</accession>
<dbReference type="eggNOG" id="COG1307">
    <property type="taxonomic scope" value="Bacteria"/>
</dbReference>
<dbReference type="InterPro" id="IPR050270">
    <property type="entry name" value="DegV_domain_contain"/>
</dbReference>
<dbReference type="OrthoDB" id="9775494at2"/>
<keyword evidence="3" id="KW-1185">Reference proteome</keyword>
<keyword evidence="1" id="KW-0446">Lipid-binding</keyword>
<dbReference type="InterPro" id="IPR043168">
    <property type="entry name" value="DegV_C"/>
</dbReference>
<dbReference type="STRING" id="693977.Deipr_0080"/>
<sequence length="288" mass="31595">MKKVALVSDSSSEISQEDARRLGVHIIPNNVYLNGELRKDGVTLQTRDAEFFLAQGGEMQTSPITAEEFMEVFGNLLNDHDEVLCVLVSSTLSQNMANAWEAVQRMEMQHRVTLYDSRIGTIALGRLLLRAKLVIDQGGTVHDAVEQMDQVREVIVADAVVPSLKYFRKGKRVSASRAIIATLLRLCPVMVYTPEGQLTNARTVRGHEGISSLIGNLEQRFGDQPVAITIGLAGEDPDQIARMRQALEHSRLNVKHVSEKPIGASISAHSGPGIYGFVAEPYVEGHLA</sequence>
<organism evidence="2 3">
    <name type="scientific">Deinococcus proteolyticus (strain ATCC 35074 / DSM 20540 / JCM 6276 / NBRC 101906 / NCIMB 13154 / VKM Ac-1939 / CCM 2703 / MRP)</name>
    <dbReference type="NCBI Taxonomy" id="693977"/>
    <lineage>
        <taxon>Bacteria</taxon>
        <taxon>Thermotogati</taxon>
        <taxon>Deinococcota</taxon>
        <taxon>Deinococci</taxon>
        <taxon>Deinococcales</taxon>
        <taxon>Deinococcaceae</taxon>
        <taxon>Deinococcus</taxon>
    </lineage>
</organism>
<dbReference type="KEGG" id="dpt:Deipr_0080"/>
<dbReference type="InterPro" id="IPR003797">
    <property type="entry name" value="DegV"/>
</dbReference>
<dbReference type="PANTHER" id="PTHR33434:SF2">
    <property type="entry name" value="FATTY ACID-BINDING PROTEIN TM_1468"/>
    <property type="match status" value="1"/>
</dbReference>
<gene>
    <name evidence="2" type="ordered locus">Deipr_0080</name>
</gene>
<evidence type="ECO:0000256" key="1">
    <source>
        <dbReference type="ARBA" id="ARBA00023121"/>
    </source>
</evidence>
<dbReference type="NCBIfam" id="TIGR00762">
    <property type="entry name" value="DegV"/>
    <property type="match status" value="1"/>
</dbReference>
<name>F0RNF4_DEIPM</name>
<dbReference type="Pfam" id="PF02645">
    <property type="entry name" value="DegV"/>
    <property type="match status" value="1"/>
</dbReference>
<proteinExistence type="predicted"/>
<dbReference type="EMBL" id="CP002536">
    <property type="protein sequence ID" value="ADY25256.1"/>
    <property type="molecule type" value="Genomic_DNA"/>
</dbReference>
<dbReference type="AlphaFoldDB" id="F0RNF4"/>
<evidence type="ECO:0000313" key="3">
    <source>
        <dbReference type="Proteomes" id="UP000007718"/>
    </source>
</evidence>
<dbReference type="PROSITE" id="PS51482">
    <property type="entry name" value="DEGV"/>
    <property type="match status" value="1"/>
</dbReference>
<dbReference type="SUPFAM" id="SSF82549">
    <property type="entry name" value="DAK1/DegV-like"/>
    <property type="match status" value="1"/>
</dbReference>
<dbReference type="Gene3D" id="3.30.1180.10">
    <property type="match status" value="1"/>
</dbReference>
<dbReference type="GO" id="GO:0008289">
    <property type="term" value="F:lipid binding"/>
    <property type="evidence" value="ECO:0007669"/>
    <property type="project" value="UniProtKB-KW"/>
</dbReference>
<dbReference type="PANTHER" id="PTHR33434">
    <property type="entry name" value="DEGV DOMAIN-CONTAINING PROTEIN DR_1986-RELATED"/>
    <property type="match status" value="1"/>
</dbReference>
<evidence type="ECO:0000313" key="2">
    <source>
        <dbReference type="EMBL" id="ADY25256.1"/>
    </source>
</evidence>
<reference evidence="3" key="1">
    <citation type="submission" date="2011-02" db="EMBL/GenBank/DDBJ databases">
        <title>The complete sequence of chromosome of Deinococcus proteolyticus DSM 20540.</title>
        <authorList>
            <consortium name="US DOE Joint Genome Institute (JGI-PGF)"/>
            <person name="Lucas S."/>
            <person name="Copeland A."/>
            <person name="Lapidus A."/>
            <person name="Bruce D."/>
            <person name="Goodwin L."/>
            <person name="Pitluck S."/>
            <person name="Kyrpides N."/>
            <person name="Mavromatis K."/>
            <person name="Pagani I."/>
            <person name="Ivanova N."/>
            <person name="Ovchinnikova G."/>
            <person name="Zeytun A."/>
            <person name="Detter J.C."/>
            <person name="Han C."/>
            <person name="Land M."/>
            <person name="Hauser L."/>
            <person name="Markowitz V."/>
            <person name="Cheng J.-F."/>
            <person name="Hugenholtz P."/>
            <person name="Woyke T."/>
            <person name="Wu D."/>
            <person name="Pukall R."/>
            <person name="Steenblock K."/>
            <person name="Brambilla E."/>
            <person name="Klenk H.-P."/>
            <person name="Eisen J.A."/>
        </authorList>
    </citation>
    <scope>NUCLEOTIDE SEQUENCE [LARGE SCALE GENOMIC DNA]</scope>
    <source>
        <strain evidence="3">ATCC 35074 / DSM 20540 / JCM 6276 / NBRC 101906 / NCIMB 13154 / VKM Ac-1939 / CCM 2703 / MRP</strain>
    </source>
</reference>
<dbReference type="HOGENOM" id="CLU_048251_4_2_0"/>
<dbReference type="Gene3D" id="3.40.50.10170">
    <property type="match status" value="1"/>
</dbReference>
<dbReference type="Proteomes" id="UP000007718">
    <property type="component" value="Chromosome"/>
</dbReference>